<name>A0A654UAA7_MYCTX</name>
<dbReference type="Proteomes" id="UP000046680">
    <property type="component" value="Unassembled WGS sequence"/>
</dbReference>
<gene>
    <name evidence="2" type="ORF">ERS007657_04721</name>
    <name evidence="1" type="ORF">ERS007688_03444</name>
</gene>
<evidence type="ECO:0000313" key="2">
    <source>
        <dbReference type="EMBL" id="CFS27342.1"/>
    </source>
</evidence>
<evidence type="ECO:0000313" key="3">
    <source>
        <dbReference type="Proteomes" id="UP000046680"/>
    </source>
</evidence>
<accession>A0A654UAA7</accession>
<dbReference type="EMBL" id="CFOH01000745">
    <property type="protein sequence ID" value="CFE68037.1"/>
    <property type="molecule type" value="Genomic_DNA"/>
</dbReference>
<organism evidence="2 3">
    <name type="scientific">Mycobacterium tuberculosis</name>
    <dbReference type="NCBI Taxonomy" id="1773"/>
    <lineage>
        <taxon>Bacteria</taxon>
        <taxon>Bacillati</taxon>
        <taxon>Actinomycetota</taxon>
        <taxon>Actinomycetes</taxon>
        <taxon>Mycobacteriales</taxon>
        <taxon>Mycobacteriaceae</taxon>
        <taxon>Mycobacterium</taxon>
        <taxon>Mycobacterium tuberculosis complex</taxon>
    </lineage>
</organism>
<protein>
    <submittedName>
        <fullName evidence="2">Uncharacterized protein</fullName>
    </submittedName>
</protein>
<dbReference type="EMBL" id="CGCX01004288">
    <property type="protein sequence ID" value="CFS27342.1"/>
    <property type="molecule type" value="Genomic_DNA"/>
</dbReference>
<sequence length="35" mass="3534">MPSAVSRMCSATRAAPVSATPRIMAAIFSGVGLLL</sequence>
<dbReference type="AlphaFoldDB" id="A0A654UAA7"/>
<proteinExistence type="predicted"/>
<dbReference type="Proteomes" id="UP000046947">
    <property type="component" value="Unassembled WGS sequence"/>
</dbReference>
<evidence type="ECO:0000313" key="1">
    <source>
        <dbReference type="EMBL" id="CFE68037.1"/>
    </source>
</evidence>
<evidence type="ECO:0000313" key="4">
    <source>
        <dbReference type="Proteomes" id="UP000046947"/>
    </source>
</evidence>
<reference evidence="3 4" key="1">
    <citation type="submission" date="2015-03" db="EMBL/GenBank/DDBJ databases">
        <authorList>
            <consortium name="Pathogen Informatics"/>
        </authorList>
    </citation>
    <scope>NUCLEOTIDE SEQUENCE [LARGE SCALE GENOMIC DNA]</scope>
    <source>
        <strain evidence="2 3">C09601061</strain>
        <strain evidence="1 4">H09601792</strain>
    </source>
</reference>